<protein>
    <submittedName>
        <fullName evidence="2">PepSY domain-containing protein</fullName>
    </submittedName>
</protein>
<dbReference type="EMBL" id="JADIJS010000003">
    <property type="protein sequence ID" value="MBO1041375.1"/>
    <property type="molecule type" value="Genomic_DNA"/>
</dbReference>
<dbReference type="Proteomes" id="UP000718278">
    <property type="component" value="Unassembled WGS sequence"/>
</dbReference>
<reference evidence="2 3" key="1">
    <citation type="submission" date="2020-10" db="EMBL/GenBank/DDBJ databases">
        <title>Genomic characterization of underground lake bacteria from Wind Cave National Park: Insight into the archetypical LuxI/LuxR and identification of LuxR solos.</title>
        <authorList>
            <person name="Wengert P.C."/>
            <person name="Savka M.A."/>
        </authorList>
    </citation>
    <scope>NUCLEOTIDE SEQUENCE [LARGE SCALE GENOMIC DNA]</scope>
    <source>
        <strain evidence="2 3">SD316</strain>
    </source>
</reference>
<evidence type="ECO:0000313" key="3">
    <source>
        <dbReference type="Proteomes" id="UP000718278"/>
    </source>
</evidence>
<keyword evidence="1" id="KW-1133">Transmembrane helix</keyword>
<feature type="transmembrane region" description="Helical" evidence="1">
    <location>
        <begin position="33"/>
        <end position="55"/>
    </location>
</feature>
<comment type="caution">
    <text evidence="2">The sequence shown here is derived from an EMBL/GenBank/DDBJ whole genome shotgun (WGS) entry which is preliminary data.</text>
</comment>
<keyword evidence="1" id="KW-0812">Transmembrane</keyword>
<dbReference type="PANTHER" id="PTHR34219:SF1">
    <property type="entry name" value="PEPSY DOMAIN-CONTAINING PROTEIN"/>
    <property type="match status" value="1"/>
</dbReference>
<evidence type="ECO:0000256" key="1">
    <source>
        <dbReference type="SAM" id="Phobius"/>
    </source>
</evidence>
<name>A0ABS3K4Q9_9HYPH</name>
<organism evidence="2 3">
    <name type="scientific">Brucella pituitosa</name>
    <dbReference type="NCBI Taxonomy" id="571256"/>
    <lineage>
        <taxon>Bacteria</taxon>
        <taxon>Pseudomonadati</taxon>
        <taxon>Pseudomonadota</taxon>
        <taxon>Alphaproteobacteria</taxon>
        <taxon>Hyphomicrobiales</taxon>
        <taxon>Brucellaceae</taxon>
        <taxon>Brucella/Ochrobactrum group</taxon>
        <taxon>Brucella</taxon>
    </lineage>
</organism>
<accession>A0ABS3K4Q9</accession>
<dbReference type="Pfam" id="PF03929">
    <property type="entry name" value="PepSY_TM"/>
    <property type="match status" value="1"/>
</dbReference>
<evidence type="ECO:0000313" key="2">
    <source>
        <dbReference type="EMBL" id="MBO1041375.1"/>
    </source>
</evidence>
<keyword evidence="1" id="KW-0472">Membrane</keyword>
<feature type="transmembrane region" description="Helical" evidence="1">
    <location>
        <begin position="76"/>
        <end position="101"/>
    </location>
</feature>
<sequence length="120" mass="13102">MALCVPHLPHLTFIAPWGINTHLGQQFGVANQIVLAIACAAIVLLAISAGVMWWKRRPEGSLGVPPMPTDRRASRGLLLILVTGGRIFPLVGASLLVMLAIDWIYTRSRDRARANRKARA</sequence>
<keyword evidence="3" id="KW-1185">Reference proteome</keyword>
<dbReference type="PANTHER" id="PTHR34219">
    <property type="entry name" value="IRON-REGULATED INNER MEMBRANE PROTEIN-RELATED"/>
    <property type="match status" value="1"/>
</dbReference>
<proteinExistence type="predicted"/>
<gene>
    <name evidence="2" type="ORF">IPV26_17030</name>
</gene>
<dbReference type="InterPro" id="IPR005625">
    <property type="entry name" value="PepSY-ass_TM"/>
</dbReference>